<dbReference type="InterPro" id="IPR058632">
    <property type="entry name" value="HH_AaeA"/>
</dbReference>
<evidence type="ECO:0000259" key="6">
    <source>
        <dbReference type="Pfam" id="PF25878"/>
    </source>
</evidence>
<protein>
    <submittedName>
        <fullName evidence="8">p-hydroxybenzoic acid efflux pump subunit AaeA</fullName>
    </submittedName>
</protein>
<evidence type="ECO:0000313" key="9">
    <source>
        <dbReference type="Proteomes" id="UP000494365"/>
    </source>
</evidence>
<reference evidence="8 9" key="1">
    <citation type="submission" date="2020-04" db="EMBL/GenBank/DDBJ databases">
        <authorList>
            <person name="De Canck E."/>
        </authorList>
    </citation>
    <scope>NUCLEOTIDE SEQUENCE [LARGE SCALE GENOMIC DNA]</scope>
    <source>
        <strain evidence="8 9">LMG 28614</strain>
    </source>
</reference>
<sequence length="313" mass="34279">MRLQTLIRIAVTLLLFALAVSLAYALWERYMYAPWTRDGRIRAKVINIASDVSGIVTDVLINDNQVVHRGDVLFRIDKDRFRYALAQADAQVALRKSELDMRAQQASRRAQLESSVISAEAREDAGAQARQAMANYQAALAARDVARLNLTRSDIKAPVDGYITNLNLYPGDYASAGVARLALIDANSYWAYGYFEETKLPQVKIGDRAEVRLLSGGAPVAGHVESIARGITDRDNQSNSTLLADVNPIFTWVRLAQRVPVRIHLDDIPRDLVIAAGTTCTVTIRSSETGPVRGTLADAHPASAHPDSALTAR</sequence>
<dbReference type="PANTHER" id="PTHR30367:SF12">
    <property type="entry name" value="P-HYDROXYBENZOIC ACID EFFLUX PUMP SUBUNIT AAEA"/>
    <property type="match status" value="1"/>
</dbReference>
<evidence type="ECO:0000256" key="5">
    <source>
        <dbReference type="SAM" id="MobiDB-lite"/>
    </source>
</evidence>
<evidence type="ECO:0000313" key="8">
    <source>
        <dbReference type="EMBL" id="CAB3802971.1"/>
    </source>
</evidence>
<dbReference type="InterPro" id="IPR050393">
    <property type="entry name" value="MFP_Efflux_Pump"/>
</dbReference>
<feature type="region of interest" description="Disordered" evidence="5">
    <location>
        <begin position="291"/>
        <end position="313"/>
    </location>
</feature>
<dbReference type="Gene3D" id="2.40.30.170">
    <property type="match status" value="1"/>
</dbReference>
<dbReference type="NCBIfam" id="TIGR01730">
    <property type="entry name" value="RND_mfp"/>
    <property type="match status" value="1"/>
</dbReference>
<dbReference type="Pfam" id="PF25963">
    <property type="entry name" value="Beta-barrel_AAEA"/>
    <property type="match status" value="1"/>
</dbReference>
<keyword evidence="9" id="KW-1185">Reference proteome</keyword>
<name>A0A6S7BJV3_9BURK</name>
<evidence type="ECO:0000256" key="4">
    <source>
        <dbReference type="ARBA" id="ARBA00023136"/>
    </source>
</evidence>
<dbReference type="GO" id="GO:0016020">
    <property type="term" value="C:membrane"/>
    <property type="evidence" value="ECO:0007669"/>
    <property type="project" value="InterPro"/>
</dbReference>
<evidence type="ECO:0000256" key="2">
    <source>
        <dbReference type="ARBA" id="ARBA00022692"/>
    </source>
</evidence>
<evidence type="ECO:0000259" key="7">
    <source>
        <dbReference type="Pfam" id="PF25963"/>
    </source>
</evidence>
<dbReference type="Pfam" id="PF25878">
    <property type="entry name" value="HH_AAEA_pHBA"/>
    <property type="match status" value="1"/>
</dbReference>
<dbReference type="InterPro" id="IPR006143">
    <property type="entry name" value="RND_pump_MFP"/>
</dbReference>
<keyword evidence="3" id="KW-1133">Transmembrane helix</keyword>
<dbReference type="SUPFAM" id="SSF111369">
    <property type="entry name" value="HlyD-like secretion proteins"/>
    <property type="match status" value="1"/>
</dbReference>
<dbReference type="RefSeq" id="WP_175152713.1">
    <property type="nucleotide sequence ID" value="NZ_CADIKK010000034.1"/>
</dbReference>
<gene>
    <name evidence="8" type="primary">aaeA_2</name>
    <name evidence="8" type="ORF">LMG28614_05712</name>
</gene>
<feature type="domain" description="p-hydroxybenzoic acid efflux pump subunit AaeA alpha-helical hairpin" evidence="6">
    <location>
        <begin position="80"/>
        <end position="150"/>
    </location>
</feature>
<dbReference type="GO" id="GO:0022857">
    <property type="term" value="F:transmembrane transporter activity"/>
    <property type="evidence" value="ECO:0007669"/>
    <property type="project" value="InterPro"/>
</dbReference>
<accession>A0A6S7BJV3</accession>
<evidence type="ECO:0000256" key="1">
    <source>
        <dbReference type="ARBA" id="ARBA00009477"/>
    </source>
</evidence>
<keyword evidence="2" id="KW-0812">Transmembrane</keyword>
<dbReference type="AlphaFoldDB" id="A0A6S7BJV3"/>
<dbReference type="Proteomes" id="UP000494365">
    <property type="component" value="Unassembled WGS sequence"/>
</dbReference>
<feature type="domain" description="p-hydroxybenzoic acid efflux pump subunit AaeA-like beta-barrel" evidence="7">
    <location>
        <begin position="188"/>
        <end position="284"/>
    </location>
</feature>
<keyword evidence="4" id="KW-0472">Membrane</keyword>
<dbReference type="PANTHER" id="PTHR30367">
    <property type="entry name" value="P-HYDROXYBENZOIC ACID EFFLUX PUMP SUBUNIT AAEA-RELATED"/>
    <property type="match status" value="1"/>
</dbReference>
<dbReference type="InterPro" id="IPR058634">
    <property type="entry name" value="AaeA-lik-b-barrel"/>
</dbReference>
<dbReference type="EMBL" id="CADIKK010000034">
    <property type="protein sequence ID" value="CAB3802971.1"/>
    <property type="molecule type" value="Genomic_DNA"/>
</dbReference>
<proteinExistence type="inferred from homology"/>
<organism evidence="8 9">
    <name type="scientific">Paraburkholderia ultramafica</name>
    <dbReference type="NCBI Taxonomy" id="1544867"/>
    <lineage>
        <taxon>Bacteria</taxon>
        <taxon>Pseudomonadati</taxon>
        <taxon>Pseudomonadota</taxon>
        <taxon>Betaproteobacteria</taxon>
        <taxon>Burkholderiales</taxon>
        <taxon>Burkholderiaceae</taxon>
        <taxon>Paraburkholderia</taxon>
    </lineage>
</organism>
<evidence type="ECO:0000256" key="3">
    <source>
        <dbReference type="ARBA" id="ARBA00022989"/>
    </source>
</evidence>
<comment type="similarity">
    <text evidence="1">Belongs to the membrane fusion protein (MFP) (TC 8.A.1) family.</text>
</comment>
<dbReference type="Gene3D" id="2.40.50.100">
    <property type="match status" value="1"/>
</dbReference>